<dbReference type="AlphaFoldDB" id="A0A6J3M6C6"/>
<feature type="transmembrane region" description="Helical" evidence="2">
    <location>
        <begin position="342"/>
        <end position="364"/>
    </location>
</feature>
<evidence type="ECO:0000313" key="4">
    <source>
        <dbReference type="Proteomes" id="UP000504637"/>
    </source>
</evidence>
<reference evidence="5" key="3">
    <citation type="submission" date="2025-08" db="UniProtKB">
        <authorList>
            <consortium name="RefSeq"/>
        </authorList>
    </citation>
    <scope>IDENTIFICATION</scope>
    <source>
        <strain evidence="5">CBS 342.82</strain>
    </source>
</reference>
<evidence type="ECO:0000313" key="5">
    <source>
        <dbReference type="RefSeq" id="XP_033459463.1"/>
    </source>
</evidence>
<proteinExistence type="predicted"/>
<dbReference type="CDD" id="cd12087">
    <property type="entry name" value="TM_EGFR-like"/>
    <property type="match status" value="1"/>
</dbReference>
<reference evidence="5" key="1">
    <citation type="submission" date="2020-01" db="EMBL/GenBank/DDBJ databases">
        <authorList>
            <consortium name="DOE Joint Genome Institute"/>
            <person name="Haridas S."/>
            <person name="Albert R."/>
            <person name="Binder M."/>
            <person name="Bloem J."/>
            <person name="Labutti K."/>
            <person name="Salamov A."/>
            <person name="Andreopoulos B."/>
            <person name="Baker S.E."/>
            <person name="Barry K."/>
            <person name="Bills G."/>
            <person name="Bluhm B.H."/>
            <person name="Cannon C."/>
            <person name="Castanera R."/>
            <person name="Culley D.E."/>
            <person name="Daum C."/>
            <person name="Ezra D."/>
            <person name="Gonzalez J.B."/>
            <person name="Henrissat B."/>
            <person name="Kuo A."/>
            <person name="Liang C."/>
            <person name="Lipzen A."/>
            <person name="Lutzoni F."/>
            <person name="Magnuson J."/>
            <person name="Mondo S."/>
            <person name="Nolan M."/>
            <person name="Ohm R."/>
            <person name="Pangilinan J."/>
            <person name="Park H.-J."/>
            <person name="Ramirez L."/>
            <person name="Alfaro M."/>
            <person name="Sun H."/>
            <person name="Tritt A."/>
            <person name="Yoshinaga Y."/>
            <person name="Zwiers L.-H."/>
            <person name="Turgeon B.G."/>
            <person name="Goodwin S.B."/>
            <person name="Spatafora J.W."/>
            <person name="Crous P.W."/>
            <person name="Grigoriev I.V."/>
        </authorList>
    </citation>
    <scope>NUCLEOTIDE SEQUENCE</scope>
    <source>
        <strain evidence="5">CBS 342.82</strain>
    </source>
</reference>
<reference evidence="5" key="2">
    <citation type="submission" date="2020-04" db="EMBL/GenBank/DDBJ databases">
        <authorList>
            <consortium name="NCBI Genome Project"/>
        </authorList>
    </citation>
    <scope>NUCLEOTIDE SEQUENCE</scope>
    <source>
        <strain evidence="5">CBS 342.82</strain>
    </source>
</reference>
<keyword evidence="3" id="KW-0732">Signal</keyword>
<accession>A0A6J3M6C6</accession>
<keyword evidence="4" id="KW-1185">Reference proteome</keyword>
<evidence type="ECO:0000256" key="2">
    <source>
        <dbReference type="SAM" id="Phobius"/>
    </source>
</evidence>
<dbReference type="OrthoDB" id="3649267at2759"/>
<keyword evidence="2" id="KW-0812">Transmembrane</keyword>
<name>A0A6J3M6C6_9PEZI</name>
<protein>
    <submittedName>
        <fullName evidence="5">Uncharacterized protein</fullName>
    </submittedName>
</protein>
<feature type="signal peptide" evidence="3">
    <location>
        <begin position="1"/>
        <end position="18"/>
    </location>
</feature>
<feature type="region of interest" description="Disordered" evidence="1">
    <location>
        <begin position="302"/>
        <end position="334"/>
    </location>
</feature>
<organism evidence="5">
    <name type="scientific">Dissoconium aciculare CBS 342.82</name>
    <dbReference type="NCBI Taxonomy" id="1314786"/>
    <lineage>
        <taxon>Eukaryota</taxon>
        <taxon>Fungi</taxon>
        <taxon>Dikarya</taxon>
        <taxon>Ascomycota</taxon>
        <taxon>Pezizomycotina</taxon>
        <taxon>Dothideomycetes</taxon>
        <taxon>Dothideomycetidae</taxon>
        <taxon>Mycosphaerellales</taxon>
        <taxon>Dissoconiaceae</taxon>
        <taxon>Dissoconium</taxon>
    </lineage>
</organism>
<sequence length="446" mass="46449">MVVVLLPILATLLGRVAAADFNYNLAGNSGGPGTSNSTFGTPRICAANAGSPNVTGSQTIAPDILEGGKSTNLSFTPVSWRTTVYQPRPKPGDASRTELSLWFDTNGANYTDNYDLGWDVCYFWMLPFTVDTFLRAQKDKGDCLTTLDANCVKDMSNAATAAARLLVGLPTPGPDSNLTANSLPSVCAKIASIVNSNFPSSCAPYFNGSASLSAGPPALGGALTGPKSLVAASQCKTKYGSLIWTQIGAADSDTYTLSTWWTTGILTLFLPIADYARPVTLPQSTAVATCLRANTVEPGSLAPLDAPLPTPLSTSSSLNNGTTSTANSSDGSSTKALSTGGIVGLAIGVCAGLLLIALGAFLCFRKRRRQRQVSAAASSHGSVEMDGKSSLLQHRFPSEAPNLNTFYEMSSHHHGAELPGKSAMAPVELPAPVERTPSQTHIGVNR</sequence>
<gene>
    <name evidence="5" type="ORF">K489DRAFT_381184</name>
</gene>
<dbReference type="GeneID" id="54362857"/>
<keyword evidence="2" id="KW-0472">Membrane</keyword>
<keyword evidence="2" id="KW-1133">Transmembrane helix</keyword>
<feature type="chain" id="PRO_5027108096" evidence="3">
    <location>
        <begin position="19"/>
        <end position="446"/>
    </location>
</feature>
<dbReference type="RefSeq" id="XP_033459463.1">
    <property type="nucleotide sequence ID" value="XM_033605057.1"/>
</dbReference>
<dbReference type="Proteomes" id="UP000504637">
    <property type="component" value="Unplaced"/>
</dbReference>
<evidence type="ECO:0000256" key="3">
    <source>
        <dbReference type="SAM" id="SignalP"/>
    </source>
</evidence>
<evidence type="ECO:0000256" key="1">
    <source>
        <dbReference type="SAM" id="MobiDB-lite"/>
    </source>
</evidence>